<keyword evidence="2" id="KW-1185">Reference proteome</keyword>
<proteinExistence type="predicted"/>
<dbReference type="RefSeq" id="WP_130896268.1">
    <property type="nucleotide sequence ID" value="NZ_CP049835.1"/>
</dbReference>
<evidence type="ECO:0000313" key="1">
    <source>
        <dbReference type="EMBL" id="TBH71153.1"/>
    </source>
</evidence>
<dbReference type="Pfam" id="PF14054">
    <property type="entry name" value="DUF4249"/>
    <property type="match status" value="1"/>
</dbReference>
<dbReference type="InterPro" id="IPR025345">
    <property type="entry name" value="DUF4249"/>
</dbReference>
<comment type="caution">
    <text evidence="1">The sequence shown here is derived from an EMBL/GenBank/DDBJ whole genome shotgun (WGS) entry which is preliminary data.</text>
</comment>
<dbReference type="Proteomes" id="UP000293583">
    <property type="component" value="Unassembled WGS sequence"/>
</dbReference>
<gene>
    <name evidence="1" type="ORF">EWU20_11125</name>
</gene>
<dbReference type="AlphaFoldDB" id="A0A4Q9B965"/>
<protein>
    <submittedName>
        <fullName evidence="1">DUF4249 domain-containing protein</fullName>
    </submittedName>
</protein>
<organism evidence="1 2">
    <name type="scientific">Aquirufa antheringensis</name>
    <dbReference type="NCBI Taxonomy" id="2516559"/>
    <lineage>
        <taxon>Bacteria</taxon>
        <taxon>Pseudomonadati</taxon>
        <taxon>Bacteroidota</taxon>
        <taxon>Cytophagia</taxon>
        <taxon>Cytophagales</taxon>
        <taxon>Flectobacillaceae</taxon>
        <taxon>Aquirufa</taxon>
    </lineage>
</organism>
<evidence type="ECO:0000313" key="2">
    <source>
        <dbReference type="Proteomes" id="UP000293583"/>
    </source>
</evidence>
<sequence>MPQLYKSSLFYTILVGLIAWACVNPITDFVQVDSTSFTTIEADISDDAALSKVRLTSSSNRLTSQFSLPISKATVSVTDQNGVKTTFTEGIPTGTYYPSAGFKGAVGSSYKLAVKLLTGQTYESAVETMKAVPEIENLITRFETLEQYPKVDVRRAGFSVYLDFKDFQSEGDFYLWNWKHFEKIRLCATCTDGGRYDFKKLDCVQPRFPTDAILNYMCDGNCWDISTNNDLNVFSDVLTNGQRVVGRQVARIPFDNWTPYYFRLEQRSITRSAFDFYQSLISQIQSSGSLFDVPAETRFSLNIKSLTNPAEKVIGIFNVFSVRKKIFIVDRSKNIPIGELPIIPIIPGETYACPPGSVGCQDKVPCIESNTRTKITPEGWVF</sequence>
<dbReference type="OrthoDB" id="922982at2"/>
<reference evidence="1 2" key="1">
    <citation type="submission" date="2019-02" db="EMBL/GenBank/DDBJ databases">
        <title>Genome of a new Bacteroidetes strain.</title>
        <authorList>
            <person name="Pitt A."/>
        </authorList>
    </citation>
    <scope>NUCLEOTIDE SEQUENCE [LARGE SCALE GENOMIC DNA]</scope>
    <source>
        <strain evidence="1 2">103A-SOEBACH</strain>
    </source>
</reference>
<accession>A0A4Q9B965</accession>
<name>A0A4Q9B965_9BACT</name>
<dbReference type="EMBL" id="SEWY01000006">
    <property type="protein sequence ID" value="TBH71153.1"/>
    <property type="molecule type" value="Genomic_DNA"/>
</dbReference>